<dbReference type="GO" id="GO:0007219">
    <property type="term" value="P:Notch signaling pathway"/>
    <property type="evidence" value="ECO:0007669"/>
    <property type="project" value="Ensembl"/>
</dbReference>
<reference evidence="10" key="2">
    <citation type="submission" date="2025-08" db="UniProtKB">
        <authorList>
            <consortium name="Ensembl"/>
        </authorList>
    </citation>
    <scope>IDENTIFICATION</scope>
</reference>
<feature type="compositionally biased region" description="Basic and acidic residues" evidence="7">
    <location>
        <begin position="163"/>
        <end position="172"/>
    </location>
</feature>
<reference evidence="10" key="3">
    <citation type="submission" date="2025-09" db="UniProtKB">
        <authorList>
            <consortium name="Ensembl"/>
        </authorList>
    </citation>
    <scope>IDENTIFICATION</scope>
</reference>
<dbReference type="GO" id="GO:1904888">
    <property type="term" value="P:cranial skeletal system development"/>
    <property type="evidence" value="ECO:0007669"/>
    <property type="project" value="Ensembl"/>
</dbReference>
<proteinExistence type="predicted"/>
<dbReference type="AlphaFoldDB" id="A0A3B4DT22"/>
<feature type="region of interest" description="Disordered" evidence="7">
    <location>
        <begin position="386"/>
        <end position="407"/>
    </location>
</feature>
<dbReference type="GO" id="GO:0045664">
    <property type="term" value="P:regulation of neuron differentiation"/>
    <property type="evidence" value="ECO:0007669"/>
    <property type="project" value="Ensembl"/>
</dbReference>
<dbReference type="SUPFAM" id="SSF158457">
    <property type="entry name" value="Orange domain-like"/>
    <property type="match status" value="1"/>
</dbReference>
<dbReference type="InterPro" id="IPR011598">
    <property type="entry name" value="bHLH_dom"/>
</dbReference>
<dbReference type="CDD" id="cd11459">
    <property type="entry name" value="bHLH-O_HES1_4"/>
    <property type="match status" value="1"/>
</dbReference>
<dbReference type="GO" id="GO:0050767">
    <property type="term" value="P:regulation of neurogenesis"/>
    <property type="evidence" value="ECO:0007669"/>
    <property type="project" value="Ensembl"/>
</dbReference>
<name>A0A3B4DT22_PYGNA</name>
<dbReference type="Pfam" id="PF00010">
    <property type="entry name" value="HLH"/>
    <property type="match status" value="1"/>
</dbReference>
<keyword evidence="11" id="KW-1185">Reference proteome</keyword>
<dbReference type="GO" id="GO:0003677">
    <property type="term" value="F:DNA binding"/>
    <property type="evidence" value="ECO:0007669"/>
    <property type="project" value="UniProtKB-KW"/>
</dbReference>
<protein>
    <recommendedName>
        <fullName evidence="12">Hairy-related 6</fullName>
    </recommendedName>
</protein>
<dbReference type="GO" id="GO:0001757">
    <property type="term" value="P:somite specification"/>
    <property type="evidence" value="ECO:0007669"/>
    <property type="project" value="Ensembl"/>
</dbReference>
<keyword evidence="6" id="KW-0539">Nucleus</keyword>
<keyword evidence="5" id="KW-0804">Transcription</keyword>
<evidence type="ECO:0000256" key="6">
    <source>
        <dbReference type="ARBA" id="ARBA00023242"/>
    </source>
</evidence>
<keyword evidence="2" id="KW-0678">Repressor</keyword>
<accession>A0A3B4DT22</accession>
<evidence type="ECO:0000256" key="2">
    <source>
        <dbReference type="ARBA" id="ARBA00022491"/>
    </source>
</evidence>
<feature type="region of interest" description="Disordered" evidence="7">
    <location>
        <begin position="146"/>
        <end position="180"/>
    </location>
</feature>
<evidence type="ECO:0008006" key="12">
    <source>
        <dbReference type="Google" id="ProtNLM"/>
    </source>
</evidence>
<sequence length="407" mass="44852">MGARRARAVLPLRRVRRTLIGPKLLWERKFGKFHTSRSRAARDINKRARRGQADRQSVSHSLRAAGKRREQKPVTSSPQTVKLRTCLRDFLPSLKKPTRSAAWTVNRRAGAALTATEEHAEDFSSLFPHFREYFQQKMPADMMEKTSSSPVAATPASMNTTPDKPKTASEHRKSSKPIMEKRRRARINESLGQLKTLILDALKKDSSRHSKLEKADILEMTVKHLRNMQRAQMTAALNTDPTVLGKYRAGFSECMNEVTRFLSTCEGVDAEVRTRLLGHLANCMTQINAMNYPTQHQIAAGHPHPTFGQPMVQIPSATPQANVLPLSGVPCKSGSSSNLSPEATKVYGGFQLVPATDGQFAFLIPNAAFAPSGPVIPVYANNSSTPVPAAVSPGAPSVTSDSVWRPW</sequence>
<dbReference type="Proteomes" id="UP001501920">
    <property type="component" value="Chromosome 26"/>
</dbReference>
<reference evidence="10 11" key="1">
    <citation type="submission" date="2020-10" db="EMBL/GenBank/DDBJ databases">
        <title>Pygocentrus nattereri (red-bellied piranha) genome, fPygNat1, primary haplotype.</title>
        <authorList>
            <person name="Myers G."/>
            <person name="Meyer A."/>
            <person name="Karagic N."/>
            <person name="Pippel M."/>
            <person name="Winkler S."/>
            <person name="Tracey A."/>
            <person name="Wood J."/>
            <person name="Formenti G."/>
            <person name="Howe K."/>
            <person name="Fedrigo O."/>
            <person name="Jarvis E.D."/>
        </authorList>
    </citation>
    <scope>NUCLEOTIDE SEQUENCE [LARGE SCALE GENOMIC DNA]</scope>
</reference>
<feature type="domain" description="Orange" evidence="9">
    <location>
        <begin position="247"/>
        <end position="280"/>
    </location>
</feature>
<comment type="subcellular location">
    <subcellularLocation>
        <location evidence="1">Nucleus</location>
    </subcellularLocation>
</comment>
<evidence type="ECO:0000256" key="1">
    <source>
        <dbReference type="ARBA" id="ARBA00004123"/>
    </source>
</evidence>
<evidence type="ECO:0000256" key="7">
    <source>
        <dbReference type="SAM" id="MobiDB-lite"/>
    </source>
</evidence>
<dbReference type="FunFam" id="4.10.280.10:FF:000009">
    <property type="entry name" value="Transcription factor HES-1"/>
    <property type="match status" value="1"/>
</dbReference>
<dbReference type="InterPro" id="IPR003650">
    <property type="entry name" value="Orange_dom"/>
</dbReference>
<feature type="compositionally biased region" description="Low complexity" evidence="7">
    <location>
        <begin position="146"/>
        <end position="157"/>
    </location>
</feature>
<dbReference type="Pfam" id="PF07527">
    <property type="entry name" value="Hairy_orange"/>
    <property type="match status" value="1"/>
</dbReference>
<evidence type="ECO:0000313" key="11">
    <source>
        <dbReference type="Proteomes" id="UP001501920"/>
    </source>
</evidence>
<dbReference type="SMART" id="SM00353">
    <property type="entry name" value="HLH"/>
    <property type="match status" value="1"/>
</dbReference>
<dbReference type="STRING" id="42514.ENSPNAP00000026251"/>
<dbReference type="Gene3D" id="6.10.250.980">
    <property type="match status" value="1"/>
</dbReference>
<dbReference type="PROSITE" id="PS50888">
    <property type="entry name" value="BHLH"/>
    <property type="match status" value="1"/>
</dbReference>
<dbReference type="Ensembl" id="ENSPNAT00000005566.2">
    <property type="protein sequence ID" value="ENSPNAP00000026251.1"/>
    <property type="gene ID" value="ENSPNAG00000011552.2"/>
</dbReference>
<evidence type="ECO:0000256" key="5">
    <source>
        <dbReference type="ARBA" id="ARBA00023163"/>
    </source>
</evidence>
<keyword evidence="3" id="KW-0805">Transcription regulation</keyword>
<dbReference type="GO" id="GO:0009953">
    <property type="term" value="P:dorsal/ventral pattern formation"/>
    <property type="evidence" value="ECO:0007669"/>
    <property type="project" value="Ensembl"/>
</dbReference>
<dbReference type="GO" id="GO:0006355">
    <property type="term" value="P:regulation of DNA-templated transcription"/>
    <property type="evidence" value="ECO:0007669"/>
    <property type="project" value="InterPro"/>
</dbReference>
<evidence type="ECO:0000259" key="9">
    <source>
        <dbReference type="PROSITE" id="PS51054"/>
    </source>
</evidence>
<dbReference type="PROSITE" id="PS51054">
    <property type="entry name" value="ORANGE"/>
    <property type="match status" value="1"/>
</dbReference>
<dbReference type="PANTHER" id="PTHR10985">
    <property type="entry name" value="BASIC HELIX-LOOP-HELIX TRANSCRIPTION FACTOR, HES-RELATED"/>
    <property type="match status" value="1"/>
</dbReference>
<dbReference type="Gene3D" id="4.10.280.10">
    <property type="entry name" value="Helix-loop-helix DNA-binding domain"/>
    <property type="match status" value="1"/>
</dbReference>
<dbReference type="GO" id="GO:0046983">
    <property type="term" value="F:protein dimerization activity"/>
    <property type="evidence" value="ECO:0007669"/>
    <property type="project" value="InterPro"/>
</dbReference>
<keyword evidence="4" id="KW-0238">DNA-binding</keyword>
<dbReference type="GeneTree" id="ENSGT00940000159619"/>
<dbReference type="GO" id="GO:0021794">
    <property type="term" value="P:thalamus development"/>
    <property type="evidence" value="ECO:0007669"/>
    <property type="project" value="Ensembl"/>
</dbReference>
<dbReference type="GO" id="GO:0005634">
    <property type="term" value="C:nucleus"/>
    <property type="evidence" value="ECO:0007669"/>
    <property type="project" value="UniProtKB-SubCell"/>
</dbReference>
<organism evidence="10 11">
    <name type="scientific">Pygocentrus nattereri</name>
    <name type="common">Red-bellied piranha</name>
    <dbReference type="NCBI Taxonomy" id="42514"/>
    <lineage>
        <taxon>Eukaryota</taxon>
        <taxon>Metazoa</taxon>
        <taxon>Chordata</taxon>
        <taxon>Craniata</taxon>
        <taxon>Vertebrata</taxon>
        <taxon>Euteleostomi</taxon>
        <taxon>Actinopterygii</taxon>
        <taxon>Neopterygii</taxon>
        <taxon>Teleostei</taxon>
        <taxon>Ostariophysi</taxon>
        <taxon>Characiformes</taxon>
        <taxon>Characoidei</taxon>
        <taxon>Pygocentrus</taxon>
    </lineage>
</organism>
<feature type="domain" description="BHLH" evidence="8">
    <location>
        <begin position="171"/>
        <end position="228"/>
    </location>
</feature>
<evidence type="ECO:0000259" key="8">
    <source>
        <dbReference type="PROSITE" id="PS50888"/>
    </source>
</evidence>
<evidence type="ECO:0000256" key="4">
    <source>
        <dbReference type="ARBA" id="ARBA00023125"/>
    </source>
</evidence>
<feature type="region of interest" description="Disordered" evidence="7">
    <location>
        <begin position="37"/>
        <end position="79"/>
    </location>
</feature>
<evidence type="ECO:0000313" key="10">
    <source>
        <dbReference type="Ensembl" id="ENSPNAP00000026251.1"/>
    </source>
</evidence>
<dbReference type="InterPro" id="IPR036638">
    <property type="entry name" value="HLH_DNA-bd_sf"/>
</dbReference>
<dbReference type="SMART" id="SM00511">
    <property type="entry name" value="ORANGE"/>
    <property type="match status" value="1"/>
</dbReference>
<evidence type="ECO:0000256" key="3">
    <source>
        <dbReference type="ARBA" id="ARBA00023015"/>
    </source>
</evidence>
<dbReference type="InterPro" id="IPR050370">
    <property type="entry name" value="HES_HEY"/>
</dbReference>
<dbReference type="SUPFAM" id="SSF47459">
    <property type="entry name" value="HLH, helix-loop-helix DNA-binding domain"/>
    <property type="match status" value="1"/>
</dbReference>
<feature type="compositionally biased region" description="Low complexity" evidence="7">
    <location>
        <begin position="386"/>
        <end position="400"/>
    </location>
</feature>